<gene>
    <name evidence="3" type="ordered locus">OCA5_c25600</name>
</gene>
<evidence type="ECO:0000256" key="1">
    <source>
        <dbReference type="SAM" id="MobiDB-lite"/>
    </source>
</evidence>
<reference evidence="3 4" key="1">
    <citation type="journal article" date="2011" name="J. Bacteriol.">
        <title>Complete genome sequences of the chemolithoautotrophic Oligotropha carboxidovorans strains OM4 and OM5.</title>
        <authorList>
            <person name="Volland S."/>
            <person name="Rachinger M."/>
            <person name="Strittmatter A."/>
            <person name="Daniel R."/>
            <person name="Gottschalk G."/>
            <person name="Meyer O."/>
        </authorList>
    </citation>
    <scope>NUCLEOTIDE SEQUENCE [LARGE SCALE GENOMIC DNA]</scope>
    <source>
        <strain evidence="4">ATCC 49405 / DSM 1227 / KCTC 32145 / OM5</strain>
    </source>
</reference>
<evidence type="ECO:0000313" key="3">
    <source>
        <dbReference type="EMBL" id="AEI07255.1"/>
    </source>
</evidence>
<sequence>MTDTTHAASLEGQSRTPPLLGAQEPARARVTTPAQLSPARAIPLASVPIDAWQMLGERAAEPNGYYLPEWALAENTYAARRANARALCSFDERGALIGLIPHVSALRAYQLPLPALVTADVYPPFTLPLVDRDKSDEALSDMMQQARDSGARSLILRDTSIEGPTLQAFTRVLARTGLEPIVLRAHRRALLDATRDADTLLHEALGSKKLKELRRQRSRLGDIGEVTYKVASTVEDIVPALEVFFQLEASGWKGRRGTALSQNADNLTFVRHAVHDMAARGHCEIVSLYAGTTPVAAAMVLRHLDRAFYLKMGVDERFAKYSPGVQLTLDLTRQMCADPAIASVDSTADPGHPMIDPIWRARLAIGDVLIPLRHNDPFIPVIRAAIALRRAALLPARKAVRLLRKIKDIRQ</sequence>
<dbReference type="Proteomes" id="UP000007730">
    <property type="component" value="Chromosome"/>
</dbReference>
<name>B6JBL1_AFIC5</name>
<evidence type="ECO:0000313" key="4">
    <source>
        <dbReference type="Proteomes" id="UP000007730"/>
    </source>
</evidence>
<dbReference type="RefSeq" id="WP_012562581.1">
    <property type="nucleotide sequence ID" value="NC_011386.1"/>
</dbReference>
<feature type="region of interest" description="Disordered" evidence="1">
    <location>
        <begin position="1"/>
        <end position="28"/>
    </location>
</feature>
<dbReference type="STRING" id="504832.OCA5_c25600"/>
<dbReference type="AlphaFoldDB" id="B6JBL1"/>
<dbReference type="Pfam" id="PF13480">
    <property type="entry name" value="Acetyltransf_6"/>
    <property type="match status" value="1"/>
</dbReference>
<dbReference type="HOGENOM" id="CLU_051159_1_0_5"/>
<dbReference type="InterPro" id="IPR016181">
    <property type="entry name" value="Acyl_CoA_acyltransferase"/>
</dbReference>
<dbReference type="eggNOG" id="COG5653">
    <property type="taxonomic scope" value="Bacteria"/>
</dbReference>
<dbReference type="EMBL" id="CP002826">
    <property type="protein sequence ID" value="AEI07255.1"/>
    <property type="molecule type" value="Genomic_DNA"/>
</dbReference>
<protein>
    <recommendedName>
        <fullName evidence="2">BioF2-like acetyltransferase domain-containing protein</fullName>
    </recommendedName>
</protein>
<evidence type="ECO:0000259" key="2">
    <source>
        <dbReference type="Pfam" id="PF13480"/>
    </source>
</evidence>
<organism evidence="3 4">
    <name type="scientific">Afipia carboxidovorans (strain ATCC 49405 / DSM 1227 / KCTC 32145 / OM5)</name>
    <name type="common">Oligotropha carboxidovorans</name>
    <dbReference type="NCBI Taxonomy" id="504832"/>
    <lineage>
        <taxon>Bacteria</taxon>
        <taxon>Pseudomonadati</taxon>
        <taxon>Pseudomonadota</taxon>
        <taxon>Alphaproteobacteria</taxon>
        <taxon>Hyphomicrobiales</taxon>
        <taxon>Nitrobacteraceae</taxon>
        <taxon>Afipia</taxon>
    </lineage>
</organism>
<keyword evidence="4" id="KW-1185">Reference proteome</keyword>
<feature type="domain" description="BioF2-like acetyltransferase" evidence="2">
    <location>
        <begin position="207"/>
        <end position="345"/>
    </location>
</feature>
<dbReference type="PATRIC" id="fig|504832.7.peg.2707"/>
<dbReference type="KEGG" id="ocg:OCA5_c25600"/>
<feature type="compositionally biased region" description="Polar residues" evidence="1">
    <location>
        <begin position="1"/>
        <end position="16"/>
    </location>
</feature>
<dbReference type="Gene3D" id="3.40.630.30">
    <property type="match status" value="1"/>
</dbReference>
<dbReference type="InterPro" id="IPR038740">
    <property type="entry name" value="BioF2-like_GNAT_dom"/>
</dbReference>
<accession>B6JBL1</accession>
<dbReference type="OrthoDB" id="213519at2"/>
<dbReference type="KEGG" id="oca:OCAR_5420"/>
<dbReference type="SUPFAM" id="SSF55729">
    <property type="entry name" value="Acyl-CoA N-acyltransferases (Nat)"/>
    <property type="match status" value="1"/>
</dbReference>
<proteinExistence type="predicted"/>